<accession>A0A811ZK54</accession>
<dbReference type="InterPro" id="IPR026504">
    <property type="entry name" value="MNS1"/>
</dbReference>
<feature type="domain" description="Trichohyalin-plectin-homology" evidence="16">
    <location>
        <begin position="114"/>
        <end position="186"/>
    </location>
</feature>
<evidence type="ECO:0000256" key="13">
    <source>
        <dbReference type="ARBA" id="ARBA00046114"/>
    </source>
</evidence>
<dbReference type="Proteomes" id="UP000645828">
    <property type="component" value="Unassembled WGS sequence"/>
</dbReference>
<evidence type="ECO:0000256" key="12">
    <source>
        <dbReference type="ARBA" id="ARBA00023273"/>
    </source>
</evidence>
<evidence type="ECO:0000313" key="17">
    <source>
        <dbReference type="EMBL" id="CAD7689297.1"/>
    </source>
</evidence>
<keyword evidence="6" id="KW-0282">Flagellum</keyword>
<keyword evidence="5" id="KW-0963">Cytoplasm</keyword>
<evidence type="ECO:0000256" key="15">
    <source>
        <dbReference type="SAM" id="Coils"/>
    </source>
</evidence>
<evidence type="ECO:0000313" key="18">
    <source>
        <dbReference type="Proteomes" id="UP000645828"/>
    </source>
</evidence>
<evidence type="ECO:0000256" key="14">
    <source>
        <dbReference type="ARBA" id="ARBA00047133"/>
    </source>
</evidence>
<feature type="coiled-coil region" evidence="15">
    <location>
        <begin position="212"/>
        <end position="304"/>
    </location>
</feature>
<evidence type="ECO:0000256" key="4">
    <source>
        <dbReference type="ARBA" id="ARBA00014813"/>
    </source>
</evidence>
<sequence length="400" mass="48084">MMASRRQTLSFSERHQKSVYINYCEQLHVQSLRKIQNNIRDWVVQNENDDHVEHKRLLGLLQNEQSELDMEKAIQKAEENKRLRNSSLKKETLPIEFAKLKHETLKDKKMRQQVRENSIELRELEKKLKAVYMNKERAAQIAEKEAIKYKQIKCDAEIAKTRMEERERAIKKEETARNSLKNKKKEEGYEQFLKEKLMIDVIVGKIYEEDQLERQQNFRKKRTKKCEEMEEENRKIIEFANMQQQREDQMAKNTLTQKLEEMLWQREDLEQVRQELYREKQAEIHMMKLKKEELVLQAAKEEEEAFCFFVVVVGGGGGDRIELMNAQKQRMKQLEYRRAMGKLTEERRNQREGHLDGIIEERLKLLREHATKSVGYLPTGDDIDMFGEEFRKRNEICEEK</sequence>
<evidence type="ECO:0000256" key="7">
    <source>
        <dbReference type="ARBA" id="ARBA00023054"/>
    </source>
</evidence>
<dbReference type="GO" id="GO:0005634">
    <property type="term" value="C:nucleus"/>
    <property type="evidence" value="ECO:0007669"/>
    <property type="project" value="UniProtKB-SubCell"/>
</dbReference>
<dbReference type="InterPro" id="IPR043597">
    <property type="entry name" value="TPH_dom"/>
</dbReference>
<comment type="caution">
    <text evidence="17">The sequence shown here is derived from an EMBL/GenBank/DDBJ whole genome shotgun (WGS) entry which is preliminary data.</text>
</comment>
<keyword evidence="12" id="KW-0966">Cell projection</keyword>
<evidence type="ECO:0000256" key="3">
    <source>
        <dbReference type="ARBA" id="ARBA00009158"/>
    </source>
</evidence>
<evidence type="ECO:0000259" key="16">
    <source>
        <dbReference type="Pfam" id="PF13868"/>
    </source>
</evidence>
<evidence type="ECO:0000256" key="11">
    <source>
        <dbReference type="ARBA" id="ARBA00023254"/>
    </source>
</evidence>
<dbReference type="PANTHER" id="PTHR19265">
    <property type="entry name" value="MEIOSIS-SPECIFIC NUCLEAR STRUCTURAL PROTEIN 1"/>
    <property type="match status" value="1"/>
</dbReference>
<evidence type="ECO:0000256" key="9">
    <source>
        <dbReference type="ARBA" id="ARBA00023212"/>
    </source>
</evidence>
<reference evidence="17" key="1">
    <citation type="submission" date="2020-12" db="EMBL/GenBank/DDBJ databases">
        <authorList>
            <consortium name="Molecular Ecology Group"/>
        </authorList>
    </citation>
    <scope>NUCLEOTIDE SEQUENCE</scope>
    <source>
        <strain evidence="17">TBG_1078</strain>
    </source>
</reference>
<keyword evidence="10" id="KW-0539">Nucleus</keyword>
<protein>
    <recommendedName>
        <fullName evidence="4">Meiosis-specific nuclear structural protein 1</fullName>
    </recommendedName>
</protein>
<organism evidence="17 18">
    <name type="scientific">Nyctereutes procyonoides</name>
    <name type="common">Raccoon dog</name>
    <name type="synonym">Canis procyonoides</name>
    <dbReference type="NCBI Taxonomy" id="34880"/>
    <lineage>
        <taxon>Eukaryota</taxon>
        <taxon>Metazoa</taxon>
        <taxon>Chordata</taxon>
        <taxon>Craniata</taxon>
        <taxon>Vertebrata</taxon>
        <taxon>Euteleostomi</taxon>
        <taxon>Mammalia</taxon>
        <taxon>Eutheria</taxon>
        <taxon>Laurasiatheria</taxon>
        <taxon>Carnivora</taxon>
        <taxon>Caniformia</taxon>
        <taxon>Canidae</taxon>
        <taxon>Nyctereutes</taxon>
    </lineage>
</organism>
<dbReference type="GO" id="GO:0005930">
    <property type="term" value="C:axoneme"/>
    <property type="evidence" value="ECO:0007669"/>
    <property type="project" value="UniProtKB-ARBA"/>
</dbReference>
<keyword evidence="18" id="KW-1185">Reference proteome</keyword>
<keyword evidence="11" id="KW-0469">Meiosis</keyword>
<name>A0A811ZK54_NYCPR</name>
<dbReference type="Pfam" id="PF13868">
    <property type="entry name" value="TPH"/>
    <property type="match status" value="1"/>
</dbReference>
<evidence type="ECO:0000256" key="10">
    <source>
        <dbReference type="ARBA" id="ARBA00023242"/>
    </source>
</evidence>
<evidence type="ECO:0000256" key="6">
    <source>
        <dbReference type="ARBA" id="ARBA00022846"/>
    </source>
</evidence>
<dbReference type="PANTHER" id="PTHR19265:SF0">
    <property type="entry name" value="MEIOSIS-SPECIFIC NUCLEAR STRUCTURAL PROTEIN 1"/>
    <property type="match status" value="1"/>
</dbReference>
<comment type="function">
    <text evidence="13">Microtubule inner protein (MIP) part of the dynein-decorated doublet microtubules (DMTs) in cilia axoneme, which is required for motile cilia beating. May play a role in the control of meiotic division and germ cell differentiation through regulation of pairing and recombination during meiosis. Required for sperm flagella assembly. May play a role in the assembly and function of the outer dynein arm-docking complex (ODA-DC). ODA-DC mediates outer dynein arms (ODA) binding onto the axonemal doublet microtubules.</text>
</comment>
<dbReference type="GO" id="GO:0031514">
    <property type="term" value="C:motile cilium"/>
    <property type="evidence" value="ECO:0007669"/>
    <property type="project" value="TreeGrafter"/>
</dbReference>
<evidence type="ECO:0000256" key="8">
    <source>
        <dbReference type="ARBA" id="ARBA00023069"/>
    </source>
</evidence>
<dbReference type="EMBL" id="CAJHUB010000769">
    <property type="protein sequence ID" value="CAD7689297.1"/>
    <property type="molecule type" value="Genomic_DNA"/>
</dbReference>
<gene>
    <name evidence="17" type="ORF">NYPRO_LOCUS22091</name>
</gene>
<keyword evidence="9" id="KW-0206">Cytoskeleton</keyword>
<comment type="similarity">
    <text evidence="3">Belongs to the MNS1 family.</text>
</comment>
<comment type="subcellular location">
    <subcellularLocation>
        <location evidence="2">Cytoplasm</location>
        <location evidence="2">Cytoskeleton</location>
        <location evidence="2">Flagellum axoneme</location>
    </subcellularLocation>
    <subcellularLocation>
        <location evidence="1">Nucleus</location>
    </subcellularLocation>
</comment>
<dbReference type="GO" id="GO:0051321">
    <property type="term" value="P:meiotic cell cycle"/>
    <property type="evidence" value="ECO:0007669"/>
    <property type="project" value="UniProtKB-KW"/>
</dbReference>
<feature type="coiled-coil region" evidence="15">
    <location>
        <begin position="107"/>
        <end position="186"/>
    </location>
</feature>
<evidence type="ECO:0000256" key="2">
    <source>
        <dbReference type="ARBA" id="ARBA00004611"/>
    </source>
</evidence>
<keyword evidence="8" id="KW-0969">Cilium</keyword>
<evidence type="ECO:0000256" key="1">
    <source>
        <dbReference type="ARBA" id="ARBA00004123"/>
    </source>
</evidence>
<dbReference type="GO" id="GO:0044782">
    <property type="term" value="P:cilium organization"/>
    <property type="evidence" value="ECO:0007669"/>
    <property type="project" value="TreeGrafter"/>
</dbReference>
<keyword evidence="7 15" id="KW-0175">Coiled coil</keyword>
<evidence type="ECO:0000256" key="5">
    <source>
        <dbReference type="ARBA" id="ARBA00022490"/>
    </source>
</evidence>
<dbReference type="AlphaFoldDB" id="A0A811ZK54"/>
<comment type="subunit">
    <text evidence="14">Able to form oligomers. Microtubule inner protein component of sperm flagellar doublet microtubules. Interacts with ODAD1. Interacts with BBOF1.</text>
</comment>
<proteinExistence type="inferred from homology"/>